<dbReference type="SMART" id="SM00529">
    <property type="entry name" value="HTH_DTXR"/>
    <property type="match status" value="1"/>
</dbReference>
<comment type="similarity">
    <text evidence="2">Belongs to the DtxR/MntR family.</text>
</comment>
<comment type="subcellular location">
    <subcellularLocation>
        <location evidence="1">Cytoplasm</location>
    </subcellularLocation>
</comment>
<evidence type="ECO:0000256" key="7">
    <source>
        <dbReference type="ARBA" id="ARBA00023015"/>
    </source>
</evidence>
<dbReference type="NCBIfam" id="NF008273">
    <property type="entry name" value="PRK11050.1"/>
    <property type="match status" value="1"/>
</dbReference>
<sequence>MTKNDIEVLSSNLACFKKKTDNLQGFIQVRAAHRRELIDDYIELIADLIRECGEARQVDLALRLGVTQPTVAKMLKKLIASSLIKHKRYHGVSLTEQGRQLANENHIRHKIVKTFLIDLGINKKIAQRDAEGIEHHVSNETLLAFIQFSKRFNK</sequence>
<dbReference type="GO" id="GO:0003700">
    <property type="term" value="F:DNA-binding transcription factor activity"/>
    <property type="evidence" value="ECO:0007669"/>
    <property type="project" value="InterPro"/>
</dbReference>
<dbReference type="InterPro" id="IPR036388">
    <property type="entry name" value="WH-like_DNA-bd_sf"/>
</dbReference>
<proteinExistence type="inferred from homology"/>
<evidence type="ECO:0000256" key="10">
    <source>
        <dbReference type="ARBA" id="ARBA00023163"/>
    </source>
</evidence>
<dbReference type="Pfam" id="PF02742">
    <property type="entry name" value="Fe_dep_repr_C"/>
    <property type="match status" value="1"/>
</dbReference>
<keyword evidence="7" id="KW-0805">Transcription regulation</keyword>
<dbReference type="AlphaFoldDB" id="A0AAE9I9K1"/>
<dbReference type="SUPFAM" id="SSF46785">
    <property type="entry name" value="Winged helix' DNA-binding domain"/>
    <property type="match status" value="1"/>
</dbReference>
<organism evidence="15 16">
    <name type="scientific">Candidatus Blochmanniella camponoti</name>
    <dbReference type="NCBI Taxonomy" id="108080"/>
    <lineage>
        <taxon>Bacteria</taxon>
        <taxon>Pseudomonadati</taxon>
        <taxon>Pseudomonadota</taxon>
        <taxon>Gammaproteobacteria</taxon>
        <taxon>Enterobacterales</taxon>
        <taxon>Enterobacteriaceae</taxon>
        <taxon>ant endosymbionts</taxon>
        <taxon>Candidatus Blochmanniella</taxon>
    </lineage>
</organism>
<reference evidence="15" key="1">
    <citation type="submission" date="2022-05" db="EMBL/GenBank/DDBJ databases">
        <title>Impact of host demography and evolutionary history on endosymbiont molecular evolution: a test in carpenter ants (Genus Camponotus) and their Blochmannia endosymbionts.</title>
        <authorList>
            <person name="Manthey J.D."/>
            <person name="Giron J.C."/>
            <person name="Hruska J.P."/>
        </authorList>
    </citation>
    <scope>NUCLEOTIDE SEQUENCE</scope>
    <source>
        <strain evidence="15">C-049</strain>
    </source>
</reference>
<dbReference type="GO" id="GO:0003677">
    <property type="term" value="F:DNA binding"/>
    <property type="evidence" value="ECO:0007669"/>
    <property type="project" value="UniProtKB-KW"/>
</dbReference>
<dbReference type="InterPro" id="IPR036390">
    <property type="entry name" value="WH_DNA-bd_sf"/>
</dbReference>
<keyword evidence="9" id="KW-0010">Activator</keyword>
<evidence type="ECO:0000259" key="14">
    <source>
        <dbReference type="PROSITE" id="PS50944"/>
    </source>
</evidence>
<accession>A0AAE9I9K1</accession>
<dbReference type="RefSeq" id="WP_250250047.1">
    <property type="nucleotide sequence ID" value="NZ_CP097751.1"/>
</dbReference>
<dbReference type="InterPro" id="IPR022689">
    <property type="entry name" value="Iron_dep_repressor"/>
</dbReference>
<evidence type="ECO:0000256" key="1">
    <source>
        <dbReference type="ARBA" id="ARBA00004496"/>
    </source>
</evidence>
<dbReference type="InterPro" id="IPR036421">
    <property type="entry name" value="Fe_dep_repressor_sf"/>
</dbReference>
<evidence type="ECO:0000256" key="13">
    <source>
        <dbReference type="ARBA" id="ARBA00032593"/>
    </source>
</evidence>
<dbReference type="GO" id="GO:0005737">
    <property type="term" value="C:cytoplasm"/>
    <property type="evidence" value="ECO:0007669"/>
    <property type="project" value="UniProtKB-SubCell"/>
</dbReference>
<dbReference type="GO" id="GO:0046983">
    <property type="term" value="F:protein dimerization activity"/>
    <property type="evidence" value="ECO:0007669"/>
    <property type="project" value="InterPro"/>
</dbReference>
<evidence type="ECO:0000313" key="15">
    <source>
        <dbReference type="EMBL" id="URJ27597.1"/>
    </source>
</evidence>
<evidence type="ECO:0000256" key="12">
    <source>
        <dbReference type="ARBA" id="ARBA00025185"/>
    </source>
</evidence>
<evidence type="ECO:0000256" key="3">
    <source>
        <dbReference type="ARBA" id="ARBA00011738"/>
    </source>
</evidence>
<comment type="function">
    <text evidence="12">In the presence of manganese, represses expression of mntH and mntS. Up-regulates expression of mntP.</text>
</comment>
<keyword evidence="5" id="KW-0963">Cytoplasm</keyword>
<dbReference type="KEGG" id="bhb:M9394_00285"/>
<evidence type="ECO:0000256" key="8">
    <source>
        <dbReference type="ARBA" id="ARBA00023125"/>
    </source>
</evidence>
<dbReference type="Gene3D" id="1.10.10.10">
    <property type="entry name" value="Winged helix-like DNA-binding domain superfamily/Winged helix DNA-binding domain"/>
    <property type="match status" value="1"/>
</dbReference>
<evidence type="ECO:0000256" key="11">
    <source>
        <dbReference type="ARBA" id="ARBA00023211"/>
    </source>
</evidence>
<dbReference type="PANTHER" id="PTHR33238">
    <property type="entry name" value="IRON (METAL) DEPENDENT REPRESSOR, DTXR FAMILY"/>
    <property type="match status" value="1"/>
</dbReference>
<protein>
    <recommendedName>
        <fullName evidence="4">Transcriptional regulator MntR</fullName>
    </recommendedName>
    <alternativeName>
        <fullName evidence="13">Manganese transport regulator</fullName>
    </alternativeName>
</protein>
<comment type="subunit">
    <text evidence="3">Homodimer.</text>
</comment>
<evidence type="ECO:0000256" key="6">
    <source>
        <dbReference type="ARBA" id="ARBA00022491"/>
    </source>
</evidence>
<keyword evidence="6" id="KW-0678">Repressor</keyword>
<dbReference type="EMBL" id="CP097751">
    <property type="protein sequence ID" value="URJ27597.1"/>
    <property type="molecule type" value="Genomic_DNA"/>
</dbReference>
<evidence type="ECO:0000256" key="2">
    <source>
        <dbReference type="ARBA" id="ARBA00007871"/>
    </source>
</evidence>
<dbReference type="InterPro" id="IPR001367">
    <property type="entry name" value="Fe_dep_repressor"/>
</dbReference>
<evidence type="ECO:0000256" key="9">
    <source>
        <dbReference type="ARBA" id="ARBA00023159"/>
    </source>
</evidence>
<dbReference type="GO" id="GO:0046914">
    <property type="term" value="F:transition metal ion binding"/>
    <property type="evidence" value="ECO:0007669"/>
    <property type="project" value="InterPro"/>
</dbReference>
<evidence type="ECO:0000313" key="16">
    <source>
        <dbReference type="Proteomes" id="UP001056323"/>
    </source>
</evidence>
<dbReference type="PROSITE" id="PS50944">
    <property type="entry name" value="HTH_DTXR"/>
    <property type="match status" value="1"/>
</dbReference>
<dbReference type="Pfam" id="PF01325">
    <property type="entry name" value="Fe_dep_repress"/>
    <property type="match status" value="1"/>
</dbReference>
<keyword evidence="11" id="KW-0464">Manganese</keyword>
<gene>
    <name evidence="15" type="primary">mntR</name>
    <name evidence="15" type="ORF">M9394_00285</name>
</gene>
<dbReference type="SUPFAM" id="SSF47979">
    <property type="entry name" value="Iron-dependent repressor protein, dimerization domain"/>
    <property type="match status" value="1"/>
</dbReference>
<evidence type="ECO:0000256" key="5">
    <source>
        <dbReference type="ARBA" id="ARBA00022490"/>
    </source>
</evidence>
<keyword evidence="8" id="KW-0238">DNA-binding</keyword>
<dbReference type="InterPro" id="IPR022687">
    <property type="entry name" value="HTH_DTXR"/>
</dbReference>
<keyword evidence="10" id="KW-0804">Transcription</keyword>
<evidence type="ECO:0000256" key="4">
    <source>
        <dbReference type="ARBA" id="ARBA00022386"/>
    </source>
</evidence>
<dbReference type="Proteomes" id="UP001056323">
    <property type="component" value="Chromosome"/>
</dbReference>
<dbReference type="InterPro" id="IPR050536">
    <property type="entry name" value="DtxR_MntR_Metal-Reg"/>
</dbReference>
<dbReference type="PANTHER" id="PTHR33238:SF11">
    <property type="entry name" value="TRANSCRIPTIONAL REGULATOR MNTR"/>
    <property type="match status" value="1"/>
</dbReference>
<name>A0AAE9I9K1_9ENTR</name>
<dbReference type="Gene3D" id="1.10.60.10">
    <property type="entry name" value="Iron dependent repressor, metal binding and dimerisation domain"/>
    <property type="match status" value="1"/>
</dbReference>
<feature type="domain" description="HTH dtxR-type" evidence="14">
    <location>
        <begin position="34"/>
        <end position="95"/>
    </location>
</feature>